<feature type="domain" description="Xylose isomerase-like TIM barrel" evidence="3">
    <location>
        <begin position="25"/>
        <end position="239"/>
    </location>
</feature>
<proteinExistence type="predicted"/>
<dbReference type="HOGENOM" id="CLU_082738_0_0_9"/>
<dbReference type="GO" id="GO:0034015">
    <property type="term" value="F:L-ribulose-5-phosphate 3-epimerase activity"/>
    <property type="evidence" value="ECO:0007669"/>
    <property type="project" value="TreeGrafter"/>
</dbReference>
<evidence type="ECO:0000259" key="3">
    <source>
        <dbReference type="Pfam" id="PF01261"/>
    </source>
</evidence>
<dbReference type="GO" id="GO:0016861">
    <property type="term" value="F:intramolecular oxidoreductase activity, interconverting aldoses and ketoses"/>
    <property type="evidence" value="ECO:0007669"/>
    <property type="project" value="InterPro"/>
</dbReference>
<dbReference type="Pfam" id="PF01261">
    <property type="entry name" value="AP_endonuc_2"/>
    <property type="match status" value="1"/>
</dbReference>
<dbReference type="NCBIfam" id="NF009688">
    <property type="entry name" value="PRK13209.1"/>
    <property type="match status" value="1"/>
</dbReference>
<sequence>MTDTYRLGLYEKSMPNRLTLREKLAVTRQTGFDYMELSVDESDEKLARLDWTPGEVKQLADAVYELGVPIHSICLSGHRRFPMGHPDEEIRRQSMEIMEKAVILASRLSVRVIQLAGYDVYYEPGDENTRRWFESNLEKAVLMAAKYGVTLAFETMETPFMNTVGKAMREVTYINNPWLQIYPDIGNLTCAAKAQDGSVEADMKLGYGHLSAVHLKETRPGEFREVPYGCGHVDFTGCACAAMRLGVRAFVGEFWYTGGAAWQSDISDANVFLRKKLDEAAKLCNT</sequence>
<keyword evidence="5" id="KW-1185">Reference proteome</keyword>
<dbReference type="NCBIfam" id="TIGR00542">
    <property type="entry name" value="hxl6Piso_put"/>
    <property type="match status" value="1"/>
</dbReference>
<keyword evidence="1 4" id="KW-0413">Isomerase</keyword>
<dbReference type="GO" id="GO:0019852">
    <property type="term" value="P:L-ascorbic acid metabolic process"/>
    <property type="evidence" value="ECO:0007669"/>
    <property type="project" value="TreeGrafter"/>
</dbReference>
<dbReference type="EMBL" id="ADLN01000120">
    <property type="protein sequence ID" value="EHI57495.1"/>
    <property type="molecule type" value="Genomic_DNA"/>
</dbReference>
<evidence type="ECO:0000313" key="4">
    <source>
        <dbReference type="EMBL" id="EHI57495.1"/>
    </source>
</evidence>
<dbReference type="OrthoDB" id="3185623at2"/>
<dbReference type="Gene3D" id="3.20.20.150">
    <property type="entry name" value="Divalent-metal-dependent TIM barrel enzymes"/>
    <property type="match status" value="1"/>
</dbReference>
<evidence type="ECO:0000256" key="2">
    <source>
        <dbReference type="NCBIfam" id="TIGR00542"/>
    </source>
</evidence>
<protein>
    <recommendedName>
        <fullName evidence="2">L-ribulose-5-phosphate 3-epimerase</fullName>
    </recommendedName>
</protein>
<gene>
    <name evidence="4" type="ORF">HMPREF9473_04604</name>
</gene>
<accession>G5IM76</accession>
<dbReference type="Proteomes" id="UP000005384">
    <property type="component" value="Unassembled WGS sequence"/>
</dbReference>
<dbReference type="InterPro" id="IPR036237">
    <property type="entry name" value="Xyl_isomerase-like_sf"/>
</dbReference>
<name>G5IM76_9FIRM</name>
<reference evidence="4 5" key="1">
    <citation type="submission" date="2011-08" db="EMBL/GenBank/DDBJ databases">
        <title>The Genome Sequence of Clostridium hathewayi WAL-18680.</title>
        <authorList>
            <consortium name="The Broad Institute Genome Sequencing Platform"/>
            <person name="Earl A."/>
            <person name="Ward D."/>
            <person name="Feldgarden M."/>
            <person name="Gevers D."/>
            <person name="Finegold S.M."/>
            <person name="Summanen P.H."/>
            <person name="Molitoris D.R."/>
            <person name="Song M."/>
            <person name="Daigneault M."/>
            <person name="Allen-Vercoe E."/>
            <person name="Young S.K."/>
            <person name="Zeng Q."/>
            <person name="Gargeya S."/>
            <person name="Fitzgerald M."/>
            <person name="Haas B."/>
            <person name="Abouelleil A."/>
            <person name="Alvarado L."/>
            <person name="Arachchi H.M."/>
            <person name="Berlin A."/>
            <person name="Brown A."/>
            <person name="Chapman S.B."/>
            <person name="Chen Z."/>
            <person name="Dunbar C."/>
            <person name="Freedman E."/>
            <person name="Gearin G."/>
            <person name="Gellesch M."/>
            <person name="Goldberg J."/>
            <person name="Griggs A."/>
            <person name="Gujja S."/>
            <person name="Heiman D."/>
            <person name="Howarth C."/>
            <person name="Larson L."/>
            <person name="Lui A."/>
            <person name="MacDonald P.J.P."/>
            <person name="Montmayeur A."/>
            <person name="Murphy C."/>
            <person name="Neiman D."/>
            <person name="Pearson M."/>
            <person name="Priest M."/>
            <person name="Roberts A."/>
            <person name="Saif S."/>
            <person name="Shea T."/>
            <person name="Shenoy N."/>
            <person name="Sisk P."/>
            <person name="Stolte C."/>
            <person name="Sykes S."/>
            <person name="Wortman J."/>
            <person name="Nusbaum C."/>
            <person name="Birren B."/>
        </authorList>
    </citation>
    <scope>NUCLEOTIDE SEQUENCE [LARGE SCALE GENOMIC DNA]</scope>
    <source>
        <strain evidence="4 5">WAL-18680</strain>
    </source>
</reference>
<dbReference type="PATRIC" id="fig|742737.3.peg.4591"/>
<dbReference type="InterPro" id="IPR004560">
    <property type="entry name" value="L-Ru-5P_3-Epase"/>
</dbReference>
<dbReference type="NCBIfam" id="NF009689">
    <property type="entry name" value="PRK13210.1"/>
    <property type="match status" value="1"/>
</dbReference>
<dbReference type="RefSeq" id="WP_006782592.1">
    <property type="nucleotide sequence ID" value="NZ_CP040506.1"/>
</dbReference>
<dbReference type="AlphaFoldDB" id="G5IM76"/>
<evidence type="ECO:0000256" key="1">
    <source>
        <dbReference type="ARBA" id="ARBA00023235"/>
    </source>
</evidence>
<dbReference type="InterPro" id="IPR013022">
    <property type="entry name" value="Xyl_isomerase-like_TIM-brl"/>
</dbReference>
<comment type="caution">
    <text evidence="4">The sequence shown here is derived from an EMBL/GenBank/DDBJ whole genome shotgun (WGS) entry which is preliminary data.</text>
</comment>
<dbReference type="PANTHER" id="PTHR43489">
    <property type="entry name" value="ISOMERASE"/>
    <property type="match status" value="1"/>
</dbReference>
<dbReference type="InterPro" id="IPR050417">
    <property type="entry name" value="Sugar_Epim/Isomerase"/>
</dbReference>
<dbReference type="SUPFAM" id="SSF51658">
    <property type="entry name" value="Xylose isomerase-like"/>
    <property type="match status" value="1"/>
</dbReference>
<organism evidence="4 5">
    <name type="scientific">Hungatella hathewayi WAL-18680</name>
    <dbReference type="NCBI Taxonomy" id="742737"/>
    <lineage>
        <taxon>Bacteria</taxon>
        <taxon>Bacillati</taxon>
        <taxon>Bacillota</taxon>
        <taxon>Clostridia</taxon>
        <taxon>Lachnospirales</taxon>
        <taxon>Lachnospiraceae</taxon>
        <taxon>Hungatella</taxon>
    </lineage>
</organism>
<dbReference type="PANTHER" id="PTHR43489:SF1">
    <property type="entry name" value="L-RIBULOSE-5-PHOSPHATE 3-EPIMERASE SGBU-RELATED"/>
    <property type="match status" value="1"/>
</dbReference>
<evidence type="ECO:0000313" key="5">
    <source>
        <dbReference type="Proteomes" id="UP000005384"/>
    </source>
</evidence>